<evidence type="ECO:0000313" key="2">
    <source>
        <dbReference type="Proteomes" id="UP001501624"/>
    </source>
</evidence>
<dbReference type="Proteomes" id="UP001501624">
    <property type="component" value="Unassembled WGS sequence"/>
</dbReference>
<sequence length="170" mass="18785">MVTSYRPYVRGLLLYVPQLVSAPGGAVETMTDWTGAGLTGAFGDQEQLKAMGDQAQRLLADAKSGGWAVDEETGRHLRNAITQAEDRLSRISLNIERLRRKPKFGNDDYAQKAAIHFQAAMDSDQQSLIPVYETVLSNLKTIREALDIAMSKYDASNDAATRYLGRFKEG</sequence>
<comment type="caution">
    <text evidence="1">The sequence shown here is derived from an EMBL/GenBank/DDBJ whole genome shotgun (WGS) entry which is preliminary data.</text>
</comment>
<dbReference type="EMBL" id="BAABCM010000004">
    <property type="protein sequence ID" value="GAA3814519.1"/>
    <property type="molecule type" value="Genomic_DNA"/>
</dbReference>
<reference evidence="2" key="1">
    <citation type="journal article" date="2019" name="Int. J. Syst. Evol. Microbiol.">
        <title>The Global Catalogue of Microorganisms (GCM) 10K type strain sequencing project: providing services to taxonomists for standard genome sequencing and annotation.</title>
        <authorList>
            <consortium name="The Broad Institute Genomics Platform"/>
            <consortium name="The Broad Institute Genome Sequencing Center for Infectious Disease"/>
            <person name="Wu L."/>
            <person name="Ma J."/>
        </authorList>
    </citation>
    <scope>NUCLEOTIDE SEQUENCE [LARGE SCALE GENOMIC DNA]</scope>
    <source>
        <strain evidence="2">JCM 17017</strain>
    </source>
</reference>
<keyword evidence="2" id="KW-1185">Reference proteome</keyword>
<evidence type="ECO:0000313" key="1">
    <source>
        <dbReference type="EMBL" id="GAA3814519.1"/>
    </source>
</evidence>
<organism evidence="1 2">
    <name type="scientific">Amycolatopsis tucumanensis</name>
    <dbReference type="NCBI Taxonomy" id="401106"/>
    <lineage>
        <taxon>Bacteria</taxon>
        <taxon>Bacillati</taxon>
        <taxon>Actinomycetota</taxon>
        <taxon>Actinomycetes</taxon>
        <taxon>Pseudonocardiales</taxon>
        <taxon>Pseudonocardiaceae</taxon>
        <taxon>Amycolatopsis</taxon>
    </lineage>
</organism>
<proteinExistence type="predicted"/>
<protein>
    <submittedName>
        <fullName evidence="1">Uncharacterized protein</fullName>
    </submittedName>
</protein>
<name>A0ABP7IBS4_9PSEU</name>
<gene>
    <name evidence="1" type="ORF">GCM10022380_35710</name>
</gene>
<accession>A0ABP7IBS4</accession>